<name>A0A8X6QRS2_NEPPI</name>
<protein>
    <submittedName>
        <fullName evidence="2">Uncharacterized protein</fullName>
    </submittedName>
</protein>
<dbReference type="AlphaFoldDB" id="A0A8X6QRS2"/>
<feature type="compositionally biased region" description="Basic and acidic residues" evidence="1">
    <location>
        <begin position="52"/>
        <end position="72"/>
    </location>
</feature>
<comment type="caution">
    <text evidence="2">The sequence shown here is derived from an EMBL/GenBank/DDBJ whole genome shotgun (WGS) entry which is preliminary data.</text>
</comment>
<gene>
    <name evidence="2" type="ORF">NPIL_262691</name>
</gene>
<accession>A0A8X6QRS2</accession>
<organism evidence="2 3">
    <name type="scientific">Nephila pilipes</name>
    <name type="common">Giant wood spider</name>
    <name type="synonym">Nephila maculata</name>
    <dbReference type="NCBI Taxonomy" id="299642"/>
    <lineage>
        <taxon>Eukaryota</taxon>
        <taxon>Metazoa</taxon>
        <taxon>Ecdysozoa</taxon>
        <taxon>Arthropoda</taxon>
        <taxon>Chelicerata</taxon>
        <taxon>Arachnida</taxon>
        <taxon>Araneae</taxon>
        <taxon>Araneomorphae</taxon>
        <taxon>Entelegynae</taxon>
        <taxon>Araneoidea</taxon>
        <taxon>Nephilidae</taxon>
        <taxon>Nephila</taxon>
    </lineage>
</organism>
<dbReference type="EMBL" id="BMAW01034031">
    <property type="protein sequence ID" value="GFU33248.1"/>
    <property type="molecule type" value="Genomic_DNA"/>
</dbReference>
<feature type="compositionally biased region" description="Polar residues" evidence="1">
    <location>
        <begin position="203"/>
        <end position="215"/>
    </location>
</feature>
<feature type="region of interest" description="Disordered" evidence="1">
    <location>
        <begin position="188"/>
        <end position="227"/>
    </location>
</feature>
<evidence type="ECO:0000256" key="1">
    <source>
        <dbReference type="SAM" id="MobiDB-lite"/>
    </source>
</evidence>
<reference evidence="2" key="1">
    <citation type="submission" date="2020-08" db="EMBL/GenBank/DDBJ databases">
        <title>Multicomponent nature underlies the extraordinary mechanical properties of spider dragline silk.</title>
        <authorList>
            <person name="Kono N."/>
            <person name="Nakamura H."/>
            <person name="Mori M."/>
            <person name="Yoshida Y."/>
            <person name="Ohtoshi R."/>
            <person name="Malay A.D."/>
            <person name="Moran D.A.P."/>
            <person name="Tomita M."/>
            <person name="Numata K."/>
            <person name="Arakawa K."/>
        </authorList>
    </citation>
    <scope>NUCLEOTIDE SEQUENCE</scope>
</reference>
<sequence length="227" mass="26089">MAEALRENHCSPEKFYVVYCKARSKADDVSYGHRPPRPTIIGTTKRFRKSTPTRDRKPPKFETAEALREPRSSKPQKVLRNLPQREIQSRRSLRRPQPSENDYLRSAETFYKFYRNARSKAAKSQVRASQRSLHWDGYQRKLFADGQSNSSTSGSSDYPSSHLSQHALCITHHSLTLTCTPTQALSQPISELRRSQDTRFEQRGTSSPSQINDSKLWSYEPLGSSRL</sequence>
<feature type="region of interest" description="Disordered" evidence="1">
    <location>
        <begin position="27"/>
        <end position="101"/>
    </location>
</feature>
<evidence type="ECO:0000313" key="2">
    <source>
        <dbReference type="EMBL" id="GFU33248.1"/>
    </source>
</evidence>
<evidence type="ECO:0000313" key="3">
    <source>
        <dbReference type="Proteomes" id="UP000887013"/>
    </source>
</evidence>
<proteinExistence type="predicted"/>
<feature type="compositionally biased region" description="Basic and acidic residues" evidence="1">
    <location>
        <begin position="191"/>
        <end position="202"/>
    </location>
</feature>
<keyword evidence="3" id="KW-1185">Reference proteome</keyword>
<dbReference type="Proteomes" id="UP000887013">
    <property type="component" value="Unassembled WGS sequence"/>
</dbReference>